<name>A0ABV6AMA7_9HYPH</name>
<accession>A0ABV6AMA7</accession>
<dbReference type="InterPro" id="IPR011006">
    <property type="entry name" value="CheY-like_superfamily"/>
</dbReference>
<proteinExistence type="predicted"/>
<evidence type="ECO:0000313" key="1">
    <source>
        <dbReference type="EMBL" id="MFB9951731.1"/>
    </source>
</evidence>
<evidence type="ECO:0000313" key="2">
    <source>
        <dbReference type="Proteomes" id="UP001589692"/>
    </source>
</evidence>
<keyword evidence="2" id="KW-1185">Reference proteome</keyword>
<dbReference type="EMBL" id="JBHMAA010000028">
    <property type="protein sequence ID" value="MFB9951731.1"/>
    <property type="molecule type" value="Genomic_DNA"/>
</dbReference>
<comment type="caution">
    <text evidence="1">The sequence shown here is derived from an EMBL/GenBank/DDBJ whole genome shotgun (WGS) entry which is preliminary data.</text>
</comment>
<sequence>MLAASGKIIVIAPDLGLRQSLTFALEVEGYQVEAHASWGKNYAPSKSALCIIVDDQVLRFRNDALQFLLHSGHAVILLTDGLSPPLENSPGQTLTKPFDGAALVGMVKRFARTS</sequence>
<organism evidence="1 2">
    <name type="scientific">Rhizobium puerariae</name>
    <dbReference type="NCBI Taxonomy" id="1585791"/>
    <lineage>
        <taxon>Bacteria</taxon>
        <taxon>Pseudomonadati</taxon>
        <taxon>Pseudomonadota</taxon>
        <taxon>Alphaproteobacteria</taxon>
        <taxon>Hyphomicrobiales</taxon>
        <taxon>Rhizobiaceae</taxon>
        <taxon>Rhizobium/Agrobacterium group</taxon>
        <taxon>Rhizobium</taxon>
    </lineage>
</organism>
<dbReference type="SUPFAM" id="SSF52172">
    <property type="entry name" value="CheY-like"/>
    <property type="match status" value="1"/>
</dbReference>
<dbReference type="Proteomes" id="UP001589692">
    <property type="component" value="Unassembled WGS sequence"/>
</dbReference>
<reference evidence="1 2" key="1">
    <citation type="submission" date="2024-09" db="EMBL/GenBank/DDBJ databases">
        <authorList>
            <person name="Sun Q."/>
            <person name="Mori K."/>
        </authorList>
    </citation>
    <scope>NUCLEOTIDE SEQUENCE [LARGE SCALE GENOMIC DNA]</scope>
    <source>
        <strain evidence="1 2">TBRC 4938</strain>
    </source>
</reference>
<gene>
    <name evidence="1" type="ORF">ACFFP0_23020</name>
</gene>
<protein>
    <submittedName>
        <fullName evidence="1">Transcriptional regulator</fullName>
    </submittedName>
</protein>
<dbReference type="RefSeq" id="WP_377264550.1">
    <property type="nucleotide sequence ID" value="NZ_JBHMAA010000028.1"/>
</dbReference>